<dbReference type="InterPro" id="IPR052156">
    <property type="entry name" value="BCAA_Transport_ATP-bd_LivF"/>
</dbReference>
<keyword evidence="3" id="KW-0547">Nucleotide-binding</keyword>
<dbReference type="PROSITE" id="PS00211">
    <property type="entry name" value="ABC_TRANSPORTER_1"/>
    <property type="match status" value="1"/>
</dbReference>
<evidence type="ECO:0000256" key="3">
    <source>
        <dbReference type="ARBA" id="ARBA00022741"/>
    </source>
</evidence>
<dbReference type="SMART" id="SM00382">
    <property type="entry name" value="AAA"/>
    <property type="match status" value="1"/>
</dbReference>
<keyword evidence="5" id="KW-0029">Amino-acid transport</keyword>
<accession>A0A2M6UJN8</accession>
<dbReference type="EMBL" id="LFJC01000003">
    <property type="protein sequence ID" value="PIT04806.1"/>
    <property type="molecule type" value="Genomic_DNA"/>
</dbReference>
<keyword evidence="9" id="KW-1185">Reference proteome</keyword>
<name>A0A2M6UJN8_9BRAD</name>
<dbReference type="InterPro" id="IPR003593">
    <property type="entry name" value="AAA+_ATPase"/>
</dbReference>
<evidence type="ECO:0000256" key="1">
    <source>
        <dbReference type="ARBA" id="ARBA00005417"/>
    </source>
</evidence>
<reference evidence="8 9" key="1">
    <citation type="submission" date="2015-06" db="EMBL/GenBank/DDBJ databases">
        <title>Comparative genome analysis of nirS-carrying Bradyrhizobium sp. strains.</title>
        <authorList>
            <person name="Ishii S."/>
            <person name="Jang J."/>
            <person name="Nishizawa T."/>
            <person name="Senoo K."/>
        </authorList>
    </citation>
    <scope>NUCLEOTIDE SEQUENCE [LARGE SCALE GENOMIC DNA]</scope>
    <source>
        <strain evidence="8 9">TSA1</strain>
    </source>
</reference>
<dbReference type="PROSITE" id="PS50893">
    <property type="entry name" value="ABC_TRANSPORTER_2"/>
    <property type="match status" value="1"/>
</dbReference>
<organism evidence="8 9">
    <name type="scientific">Bradyrhizobium nitroreducens</name>
    <dbReference type="NCBI Taxonomy" id="709803"/>
    <lineage>
        <taxon>Bacteria</taxon>
        <taxon>Pseudomonadati</taxon>
        <taxon>Pseudomonadota</taxon>
        <taxon>Alphaproteobacteria</taxon>
        <taxon>Hyphomicrobiales</taxon>
        <taxon>Nitrobacteraceae</taxon>
        <taxon>Bradyrhizobium</taxon>
    </lineage>
</organism>
<dbReference type="InterPro" id="IPR017871">
    <property type="entry name" value="ABC_transporter-like_CS"/>
</dbReference>
<proteinExistence type="inferred from homology"/>
<comment type="function">
    <text evidence="6">Involved in beta-(1--&gt;2)glucan export. Transmembrane domains (TMD) form a pore in the inner membrane and the ATP-binding domain (NBD) is responsible for energy generation.</text>
</comment>
<dbReference type="InterPro" id="IPR003439">
    <property type="entry name" value="ABC_transporter-like_ATP-bd"/>
</dbReference>
<dbReference type="RefSeq" id="WP_100179922.1">
    <property type="nucleotide sequence ID" value="NZ_LFJC01000003.1"/>
</dbReference>
<dbReference type="GO" id="GO:0016887">
    <property type="term" value="F:ATP hydrolysis activity"/>
    <property type="evidence" value="ECO:0007669"/>
    <property type="project" value="InterPro"/>
</dbReference>
<evidence type="ECO:0000256" key="5">
    <source>
        <dbReference type="ARBA" id="ARBA00022970"/>
    </source>
</evidence>
<dbReference type="GO" id="GO:0015807">
    <property type="term" value="P:L-amino acid transport"/>
    <property type="evidence" value="ECO:0007669"/>
    <property type="project" value="TreeGrafter"/>
</dbReference>
<dbReference type="CDD" id="cd03224">
    <property type="entry name" value="ABC_TM1139_LivF_branched"/>
    <property type="match status" value="1"/>
</dbReference>
<keyword evidence="4 8" id="KW-0067">ATP-binding</keyword>
<protein>
    <submittedName>
        <fullName evidence="8">Leucine/isoleucine/valine transporter ATP-binding subunit</fullName>
    </submittedName>
</protein>
<gene>
    <name evidence="8" type="primary">livF</name>
    <name evidence="8" type="ORF">TSA1_31700</name>
</gene>
<dbReference type="PANTHER" id="PTHR43820:SF4">
    <property type="entry name" value="HIGH-AFFINITY BRANCHED-CHAIN AMINO ACID TRANSPORT ATP-BINDING PROTEIN LIVF"/>
    <property type="match status" value="1"/>
</dbReference>
<keyword evidence="2" id="KW-0813">Transport</keyword>
<sequence>MPDDALLAIDDLCVAYDGSNALNGVSLRIGKGELICVVGANGAGKTSLIRSIAGIVPSSGGSVRFNGVDISRRPPWDICEMGIAQVAEGRQIFGALSVEDNLLIGGSLKRARHARANTLDFVYQLFGRLRERRDQLAGTLSGGEQQMLAIGRAIMSKPEIVMFDEPSIGLSPALTDVMFGVVKSLNEQGITVLLVEQNVAKSLALSSRGYVLENGSVVLHGSSLDLLETPDVQRAYLGL</sequence>
<evidence type="ECO:0000313" key="9">
    <source>
        <dbReference type="Proteomes" id="UP000228930"/>
    </source>
</evidence>
<dbReference type="GO" id="GO:0015658">
    <property type="term" value="F:branched-chain amino acid transmembrane transporter activity"/>
    <property type="evidence" value="ECO:0007669"/>
    <property type="project" value="TreeGrafter"/>
</dbReference>
<feature type="domain" description="ABC transporter" evidence="7">
    <location>
        <begin position="7"/>
        <end position="239"/>
    </location>
</feature>
<evidence type="ECO:0000256" key="2">
    <source>
        <dbReference type="ARBA" id="ARBA00022448"/>
    </source>
</evidence>
<dbReference type="Proteomes" id="UP000228930">
    <property type="component" value="Unassembled WGS sequence"/>
</dbReference>
<dbReference type="GO" id="GO:0005524">
    <property type="term" value="F:ATP binding"/>
    <property type="evidence" value="ECO:0007669"/>
    <property type="project" value="UniProtKB-KW"/>
</dbReference>
<comment type="caution">
    <text evidence="8">The sequence shown here is derived from an EMBL/GenBank/DDBJ whole genome shotgun (WGS) entry which is preliminary data.</text>
</comment>
<dbReference type="Gene3D" id="3.40.50.300">
    <property type="entry name" value="P-loop containing nucleotide triphosphate hydrolases"/>
    <property type="match status" value="1"/>
</dbReference>
<dbReference type="InterPro" id="IPR027417">
    <property type="entry name" value="P-loop_NTPase"/>
</dbReference>
<dbReference type="SUPFAM" id="SSF52540">
    <property type="entry name" value="P-loop containing nucleoside triphosphate hydrolases"/>
    <property type="match status" value="1"/>
</dbReference>
<dbReference type="PANTHER" id="PTHR43820">
    <property type="entry name" value="HIGH-AFFINITY BRANCHED-CHAIN AMINO ACID TRANSPORT ATP-BINDING PROTEIN LIVF"/>
    <property type="match status" value="1"/>
</dbReference>
<evidence type="ECO:0000259" key="7">
    <source>
        <dbReference type="PROSITE" id="PS50893"/>
    </source>
</evidence>
<evidence type="ECO:0000313" key="8">
    <source>
        <dbReference type="EMBL" id="PIT04806.1"/>
    </source>
</evidence>
<dbReference type="AlphaFoldDB" id="A0A2M6UJN8"/>
<evidence type="ECO:0000256" key="6">
    <source>
        <dbReference type="ARBA" id="ARBA00024722"/>
    </source>
</evidence>
<comment type="similarity">
    <text evidence="1">Belongs to the ABC transporter superfamily.</text>
</comment>
<dbReference type="Pfam" id="PF00005">
    <property type="entry name" value="ABC_tran"/>
    <property type="match status" value="1"/>
</dbReference>
<evidence type="ECO:0000256" key="4">
    <source>
        <dbReference type="ARBA" id="ARBA00022840"/>
    </source>
</evidence>